<dbReference type="PANTHER" id="PTHR38105">
    <property type="entry name" value="OUTER MEMBRANE PROTEIN-RELATED-RELATED"/>
    <property type="match status" value="1"/>
</dbReference>
<dbReference type="PANTHER" id="PTHR38105:SF5">
    <property type="entry name" value="OUTER MEMBRANE PROTEIN"/>
    <property type="match status" value="1"/>
</dbReference>
<organism evidence="3 4">
    <name type="scientific">Vibrio splendidus</name>
    <dbReference type="NCBI Taxonomy" id="29497"/>
    <lineage>
        <taxon>Bacteria</taxon>
        <taxon>Pseudomonadati</taxon>
        <taxon>Pseudomonadota</taxon>
        <taxon>Gammaproteobacteria</taxon>
        <taxon>Vibrionales</taxon>
        <taxon>Vibrionaceae</taxon>
        <taxon>Vibrio</taxon>
    </lineage>
</organism>
<dbReference type="Proteomes" id="UP000244197">
    <property type="component" value="Unassembled WGS sequence"/>
</dbReference>
<dbReference type="GO" id="GO:0015288">
    <property type="term" value="F:porin activity"/>
    <property type="evidence" value="ECO:0007669"/>
    <property type="project" value="TreeGrafter"/>
</dbReference>
<dbReference type="Pfam" id="PF06178">
    <property type="entry name" value="KdgM"/>
    <property type="match status" value="1"/>
</dbReference>
<evidence type="ECO:0008006" key="5">
    <source>
        <dbReference type="Google" id="ProtNLM"/>
    </source>
</evidence>
<proteinExistence type="predicted"/>
<dbReference type="AlphaFoldDB" id="A0A2T5F024"/>
<evidence type="ECO:0000313" key="4">
    <source>
        <dbReference type="Proteomes" id="UP000244197"/>
    </source>
</evidence>
<gene>
    <name evidence="3" type="ORF">CWO07_03135</name>
</gene>
<keyword evidence="1 2" id="KW-0732">Signal</keyword>
<feature type="signal peptide" evidence="2">
    <location>
        <begin position="1"/>
        <end position="21"/>
    </location>
</feature>
<sequence>MKTQVLLCSTLIALSSMPTFAGETKLDVRFGHNTASDIRDSRVKFMHTFDTGFYFSAEAAQIHNDGYFAGNDSNDEDKNGLKAAAQEFEATYKFQINDQWYWAPGLVTVTAPNWTEYRPYLKLGTSFENGVSLTGRYRYNWSNDANGKDYLDGSGTTRSASNQFDIWLSKSFGDVGLMYNPRYRYRYRYRYQDGVDQGTGRDDYWEHTIMVNYQINETWTPYMELVSVDETYVDSNGNRENDYAVRLGFVMNL</sequence>
<reference evidence="3 4" key="1">
    <citation type="submission" date="2017-11" db="EMBL/GenBank/DDBJ databases">
        <title>Population delineation of vibrios coincides with oyster pathogenicity.</title>
        <authorList>
            <person name="Bruto M."/>
            <person name="Labreuche Y."/>
            <person name="James A."/>
            <person name="Piel D."/>
            <person name="Chenivesse S."/>
            <person name="Petton B."/>
            <person name="Polz M.F."/>
            <person name="Le Roux F."/>
        </authorList>
    </citation>
    <scope>NUCLEOTIDE SEQUENCE [LARGE SCALE GENOMIC DNA]</scope>
    <source>
        <strain evidence="3 4">FF_144</strain>
    </source>
</reference>
<dbReference type="InterPro" id="IPR009331">
    <property type="entry name" value="Oligogalacturonate-sp_porin"/>
</dbReference>
<name>A0A2T5F024_VIBSP</name>
<dbReference type="InterPro" id="IPR053713">
    <property type="entry name" value="Bact_OM_Channel_sf"/>
</dbReference>
<evidence type="ECO:0000313" key="3">
    <source>
        <dbReference type="EMBL" id="PTP38864.1"/>
    </source>
</evidence>
<evidence type="ECO:0000256" key="2">
    <source>
        <dbReference type="SAM" id="SignalP"/>
    </source>
</evidence>
<comment type="caution">
    <text evidence="3">The sequence shown here is derived from an EMBL/GenBank/DDBJ whole genome shotgun (WGS) entry which is preliminary data.</text>
</comment>
<feature type="chain" id="PRO_5015400544" description="Porin" evidence="2">
    <location>
        <begin position="22"/>
        <end position="253"/>
    </location>
</feature>
<dbReference type="EMBL" id="PIFK01000005">
    <property type="protein sequence ID" value="PTP38864.1"/>
    <property type="molecule type" value="Genomic_DNA"/>
</dbReference>
<dbReference type="GO" id="GO:0009279">
    <property type="term" value="C:cell outer membrane"/>
    <property type="evidence" value="ECO:0007669"/>
    <property type="project" value="TreeGrafter"/>
</dbReference>
<protein>
    <recommendedName>
        <fullName evidence="5">Porin</fullName>
    </recommendedName>
</protein>
<evidence type="ECO:0000256" key="1">
    <source>
        <dbReference type="ARBA" id="ARBA00022729"/>
    </source>
</evidence>
<accession>A0A2T5F024</accession>
<dbReference type="RefSeq" id="WP_069595426.1">
    <property type="nucleotide sequence ID" value="NZ_PIFK01000005.1"/>
</dbReference>
<dbReference type="Gene3D" id="2.40.160.40">
    <property type="entry name" value="monomeric porin ompg"/>
    <property type="match status" value="1"/>
</dbReference>
<dbReference type="GO" id="GO:0015772">
    <property type="term" value="P:oligosaccharide transport"/>
    <property type="evidence" value="ECO:0007669"/>
    <property type="project" value="TreeGrafter"/>
</dbReference>